<feature type="transmembrane region" description="Helical" evidence="5">
    <location>
        <begin position="70"/>
        <end position="92"/>
    </location>
</feature>
<proteinExistence type="predicted"/>
<dbReference type="PANTHER" id="PTHR37958">
    <property type="entry name" value="SODIUM-POTASSIUM/PROTON ANTIPORTER CHAA"/>
    <property type="match status" value="1"/>
</dbReference>
<dbReference type="InterPro" id="IPR044880">
    <property type="entry name" value="NCX_ion-bd_dom_sf"/>
</dbReference>
<evidence type="ECO:0000313" key="7">
    <source>
        <dbReference type="EMBL" id="MCT8972557.1"/>
    </source>
</evidence>
<feature type="transmembrane region" description="Helical" evidence="5">
    <location>
        <begin position="170"/>
        <end position="189"/>
    </location>
</feature>
<evidence type="ECO:0000256" key="2">
    <source>
        <dbReference type="ARBA" id="ARBA00022692"/>
    </source>
</evidence>
<feature type="transmembrane region" description="Helical" evidence="5">
    <location>
        <begin position="237"/>
        <end position="254"/>
    </location>
</feature>
<dbReference type="AlphaFoldDB" id="A0AAW5QX96"/>
<dbReference type="InterPro" id="IPR052946">
    <property type="entry name" value="Alkaline_pH_Ca-Antiporter"/>
</dbReference>
<keyword evidence="4 5" id="KW-0472">Membrane</keyword>
<keyword evidence="2 5" id="KW-0812">Transmembrane</keyword>
<name>A0AAW5QX96_9HYPH</name>
<feature type="domain" description="Sodium/calcium exchanger membrane region" evidence="6">
    <location>
        <begin position="241"/>
        <end position="382"/>
    </location>
</feature>
<evidence type="ECO:0000256" key="5">
    <source>
        <dbReference type="SAM" id="Phobius"/>
    </source>
</evidence>
<evidence type="ECO:0000313" key="8">
    <source>
        <dbReference type="Proteomes" id="UP001320898"/>
    </source>
</evidence>
<dbReference type="GO" id="GO:0015385">
    <property type="term" value="F:sodium:proton antiporter activity"/>
    <property type="evidence" value="ECO:0007669"/>
    <property type="project" value="TreeGrafter"/>
</dbReference>
<reference evidence="7 8" key="1">
    <citation type="submission" date="2022-04" db="EMBL/GenBank/DDBJ databases">
        <authorList>
            <person name="Ye Y.-Q."/>
            <person name="Du Z.-J."/>
        </authorList>
    </citation>
    <scope>NUCLEOTIDE SEQUENCE [LARGE SCALE GENOMIC DNA]</scope>
    <source>
        <strain evidence="7 8">A6E488</strain>
    </source>
</reference>
<accession>A0AAW5QX96</accession>
<feature type="transmembrane region" description="Helical" evidence="5">
    <location>
        <begin position="334"/>
        <end position="357"/>
    </location>
</feature>
<feature type="transmembrane region" description="Helical" evidence="5">
    <location>
        <begin position="138"/>
        <end position="158"/>
    </location>
</feature>
<dbReference type="Gene3D" id="1.20.1420.30">
    <property type="entry name" value="NCX, central ion-binding region"/>
    <property type="match status" value="1"/>
</dbReference>
<dbReference type="Pfam" id="PF01699">
    <property type="entry name" value="Na_Ca_ex"/>
    <property type="match status" value="2"/>
</dbReference>
<evidence type="ECO:0000256" key="3">
    <source>
        <dbReference type="ARBA" id="ARBA00022989"/>
    </source>
</evidence>
<organism evidence="7 8">
    <name type="scientific">Microbaculum marinisediminis</name>
    <dbReference type="NCBI Taxonomy" id="2931392"/>
    <lineage>
        <taxon>Bacteria</taxon>
        <taxon>Pseudomonadati</taxon>
        <taxon>Pseudomonadota</taxon>
        <taxon>Alphaproteobacteria</taxon>
        <taxon>Hyphomicrobiales</taxon>
        <taxon>Tepidamorphaceae</taxon>
        <taxon>Microbaculum</taxon>
    </lineage>
</organism>
<feature type="transmembrane region" description="Helical" evidence="5">
    <location>
        <begin position="104"/>
        <end position="126"/>
    </location>
</feature>
<dbReference type="RefSeq" id="WP_261616140.1">
    <property type="nucleotide sequence ID" value="NZ_JALIDZ010000005.1"/>
</dbReference>
<feature type="transmembrane region" description="Helical" evidence="5">
    <location>
        <begin position="266"/>
        <end position="286"/>
    </location>
</feature>
<feature type="transmembrane region" description="Helical" evidence="5">
    <location>
        <begin position="307"/>
        <end position="328"/>
    </location>
</feature>
<dbReference type="GO" id="GO:0005886">
    <property type="term" value="C:plasma membrane"/>
    <property type="evidence" value="ECO:0007669"/>
    <property type="project" value="TreeGrafter"/>
</dbReference>
<protein>
    <submittedName>
        <fullName evidence="7">Calcium:proton antiporter</fullName>
    </submittedName>
</protein>
<sequence length="384" mass="40694">MLGTLRKEIQLVVGWASVVLILMFGSTLMAQEALAVRAGLFAWLFGVIMWGAFTVVRHAEELAHRVGEPYGTLVLTMSVTIIEVSFIVVVMLSSDADSTLARDTIFAVVMITLNGIAGLCILLGGLRHNEQSYNLNGARAFLSVIMPLSVIVLILPNFTTSTSGPTLSTVQAIIFGSLTLLLYGIFLAIQTVRHVGYFTDQPATTFAPKAVADSETVDEPAFVPEVEEQPHGEQTSALYHAVLLLVALLPVVLLTEELAHLVEDGIAAAGLPAAVAGVLVAILVLSPEAMGALRSAVSNQLQRAVNIALGSALATIGLTVPAVLLIGTLSDRHIVFGLPAEEMVLLTLTLVVASLTFNGPRTNILQGAVHLVMFIVYAVLLFNP</sequence>
<feature type="transmembrane region" description="Helical" evidence="5">
    <location>
        <begin position="364"/>
        <end position="382"/>
    </location>
</feature>
<dbReference type="GO" id="GO:0015386">
    <property type="term" value="F:potassium:proton antiporter activity"/>
    <property type="evidence" value="ECO:0007669"/>
    <property type="project" value="TreeGrafter"/>
</dbReference>
<dbReference type="InterPro" id="IPR004837">
    <property type="entry name" value="NaCa_Exmemb"/>
</dbReference>
<dbReference type="PANTHER" id="PTHR37958:SF1">
    <property type="entry name" value="SODIUM-POTASSIUM_PROTON ANTIPORTER CHAA"/>
    <property type="match status" value="1"/>
</dbReference>
<keyword evidence="8" id="KW-1185">Reference proteome</keyword>
<feature type="transmembrane region" description="Helical" evidence="5">
    <location>
        <begin position="40"/>
        <end position="58"/>
    </location>
</feature>
<feature type="domain" description="Sodium/calcium exchanger membrane region" evidence="6">
    <location>
        <begin position="38"/>
        <end position="191"/>
    </location>
</feature>
<dbReference type="Proteomes" id="UP001320898">
    <property type="component" value="Unassembled WGS sequence"/>
</dbReference>
<evidence type="ECO:0000256" key="1">
    <source>
        <dbReference type="ARBA" id="ARBA00004141"/>
    </source>
</evidence>
<dbReference type="EMBL" id="JALIDZ010000005">
    <property type="protein sequence ID" value="MCT8972557.1"/>
    <property type="molecule type" value="Genomic_DNA"/>
</dbReference>
<evidence type="ECO:0000259" key="6">
    <source>
        <dbReference type="Pfam" id="PF01699"/>
    </source>
</evidence>
<keyword evidence="3 5" id="KW-1133">Transmembrane helix</keyword>
<evidence type="ECO:0000256" key="4">
    <source>
        <dbReference type="ARBA" id="ARBA00023136"/>
    </source>
</evidence>
<gene>
    <name evidence="7" type="ORF">MUB46_11875</name>
</gene>
<comment type="caution">
    <text evidence="7">The sequence shown here is derived from an EMBL/GenBank/DDBJ whole genome shotgun (WGS) entry which is preliminary data.</text>
</comment>
<comment type="subcellular location">
    <subcellularLocation>
        <location evidence="1">Membrane</location>
        <topology evidence="1">Multi-pass membrane protein</topology>
    </subcellularLocation>
</comment>